<evidence type="ECO:0000256" key="1">
    <source>
        <dbReference type="SAM" id="MobiDB-lite"/>
    </source>
</evidence>
<evidence type="ECO:0000313" key="5">
    <source>
        <dbReference type="Proteomes" id="UP000011087"/>
    </source>
</evidence>
<keyword evidence="2" id="KW-0732">Signal</keyword>
<reference evidence="5" key="2">
    <citation type="submission" date="2012-11" db="EMBL/GenBank/DDBJ databases">
        <authorList>
            <person name="Kuo A."/>
            <person name="Curtis B.A."/>
            <person name="Tanifuji G."/>
            <person name="Burki F."/>
            <person name="Gruber A."/>
            <person name="Irimia M."/>
            <person name="Maruyama S."/>
            <person name="Arias M.C."/>
            <person name="Ball S.G."/>
            <person name="Gile G.H."/>
            <person name="Hirakawa Y."/>
            <person name="Hopkins J.F."/>
            <person name="Rensing S.A."/>
            <person name="Schmutz J."/>
            <person name="Symeonidi A."/>
            <person name="Elias M."/>
            <person name="Eveleigh R.J."/>
            <person name="Herman E.K."/>
            <person name="Klute M.J."/>
            <person name="Nakayama T."/>
            <person name="Obornik M."/>
            <person name="Reyes-Prieto A."/>
            <person name="Armbrust E.V."/>
            <person name="Aves S.J."/>
            <person name="Beiko R.G."/>
            <person name="Coutinho P."/>
            <person name="Dacks J.B."/>
            <person name="Durnford D.G."/>
            <person name="Fast N.M."/>
            <person name="Green B.R."/>
            <person name="Grisdale C."/>
            <person name="Hempe F."/>
            <person name="Henrissat B."/>
            <person name="Hoppner M.P."/>
            <person name="Ishida K.-I."/>
            <person name="Kim E."/>
            <person name="Koreny L."/>
            <person name="Kroth P.G."/>
            <person name="Liu Y."/>
            <person name="Malik S.-B."/>
            <person name="Maier U.G."/>
            <person name="McRose D."/>
            <person name="Mock T."/>
            <person name="Neilson J.A."/>
            <person name="Onodera N.T."/>
            <person name="Poole A.M."/>
            <person name="Pritham E.J."/>
            <person name="Richards T.A."/>
            <person name="Rocap G."/>
            <person name="Roy S.W."/>
            <person name="Sarai C."/>
            <person name="Schaack S."/>
            <person name="Shirato S."/>
            <person name="Slamovits C.H."/>
            <person name="Spencer D.F."/>
            <person name="Suzuki S."/>
            <person name="Worden A.Z."/>
            <person name="Zauner S."/>
            <person name="Barry K."/>
            <person name="Bell C."/>
            <person name="Bharti A.K."/>
            <person name="Crow J.A."/>
            <person name="Grimwood J."/>
            <person name="Kramer R."/>
            <person name="Lindquist E."/>
            <person name="Lucas S."/>
            <person name="Salamov A."/>
            <person name="McFadden G.I."/>
            <person name="Lane C.E."/>
            <person name="Keeling P.J."/>
            <person name="Gray M.W."/>
            <person name="Grigoriev I.V."/>
            <person name="Archibald J.M."/>
        </authorList>
    </citation>
    <scope>NUCLEOTIDE SEQUENCE</scope>
    <source>
        <strain evidence="5">CCMP2712</strain>
    </source>
</reference>
<reference evidence="4" key="3">
    <citation type="submission" date="2015-06" db="UniProtKB">
        <authorList>
            <consortium name="EnsemblProtists"/>
        </authorList>
    </citation>
    <scope>IDENTIFICATION</scope>
</reference>
<gene>
    <name evidence="3" type="ORF">GUITHDRAFT_99410</name>
</gene>
<feature type="signal peptide" evidence="2">
    <location>
        <begin position="1"/>
        <end position="18"/>
    </location>
</feature>
<evidence type="ECO:0000313" key="3">
    <source>
        <dbReference type="EMBL" id="EKX54756.1"/>
    </source>
</evidence>
<reference evidence="3 5" key="1">
    <citation type="journal article" date="2012" name="Nature">
        <title>Algal genomes reveal evolutionary mosaicism and the fate of nucleomorphs.</title>
        <authorList>
            <consortium name="DOE Joint Genome Institute"/>
            <person name="Curtis B.A."/>
            <person name="Tanifuji G."/>
            <person name="Burki F."/>
            <person name="Gruber A."/>
            <person name="Irimia M."/>
            <person name="Maruyama S."/>
            <person name="Arias M.C."/>
            <person name="Ball S.G."/>
            <person name="Gile G.H."/>
            <person name="Hirakawa Y."/>
            <person name="Hopkins J.F."/>
            <person name="Kuo A."/>
            <person name="Rensing S.A."/>
            <person name="Schmutz J."/>
            <person name="Symeonidi A."/>
            <person name="Elias M."/>
            <person name="Eveleigh R.J."/>
            <person name="Herman E.K."/>
            <person name="Klute M.J."/>
            <person name="Nakayama T."/>
            <person name="Obornik M."/>
            <person name="Reyes-Prieto A."/>
            <person name="Armbrust E.V."/>
            <person name="Aves S.J."/>
            <person name="Beiko R.G."/>
            <person name="Coutinho P."/>
            <person name="Dacks J.B."/>
            <person name="Durnford D.G."/>
            <person name="Fast N.M."/>
            <person name="Green B.R."/>
            <person name="Grisdale C.J."/>
            <person name="Hempel F."/>
            <person name="Henrissat B."/>
            <person name="Hoppner M.P."/>
            <person name="Ishida K."/>
            <person name="Kim E."/>
            <person name="Koreny L."/>
            <person name="Kroth P.G."/>
            <person name="Liu Y."/>
            <person name="Malik S.B."/>
            <person name="Maier U.G."/>
            <person name="McRose D."/>
            <person name="Mock T."/>
            <person name="Neilson J.A."/>
            <person name="Onodera N.T."/>
            <person name="Poole A.M."/>
            <person name="Pritham E.J."/>
            <person name="Richards T.A."/>
            <person name="Rocap G."/>
            <person name="Roy S.W."/>
            <person name="Sarai C."/>
            <person name="Schaack S."/>
            <person name="Shirato S."/>
            <person name="Slamovits C.H."/>
            <person name="Spencer D.F."/>
            <person name="Suzuki S."/>
            <person name="Worden A.Z."/>
            <person name="Zauner S."/>
            <person name="Barry K."/>
            <person name="Bell C."/>
            <person name="Bharti A.K."/>
            <person name="Crow J.A."/>
            <person name="Grimwood J."/>
            <person name="Kramer R."/>
            <person name="Lindquist E."/>
            <person name="Lucas S."/>
            <person name="Salamov A."/>
            <person name="McFadden G.I."/>
            <person name="Lane C.E."/>
            <person name="Keeling P.J."/>
            <person name="Gray M.W."/>
            <person name="Grigoriev I.V."/>
            <person name="Archibald J.M."/>
        </authorList>
    </citation>
    <scope>NUCLEOTIDE SEQUENCE</scope>
    <source>
        <strain evidence="3 5">CCMP2712</strain>
    </source>
</reference>
<dbReference type="PaxDb" id="55529-EKX54756"/>
<sequence length="93" mass="10364">MIIEAMLIGGFSFTAVCAVSASGAVDKIAEESGLQEKGELDKWRQKNEFDMRDLLDVDDFIKDVKEEIGLEVEEKEETPKNDTEKPEVEAGNI</sequence>
<accession>L1K1N9</accession>
<dbReference type="AlphaFoldDB" id="L1K1N9"/>
<feature type="chain" id="PRO_5008772213" evidence="2">
    <location>
        <begin position="19"/>
        <end position="93"/>
    </location>
</feature>
<dbReference type="KEGG" id="gtt:GUITHDRAFT_99410"/>
<dbReference type="EnsemblProtists" id="EKX54756">
    <property type="protein sequence ID" value="EKX54756"/>
    <property type="gene ID" value="GUITHDRAFT_99410"/>
</dbReference>
<feature type="region of interest" description="Disordered" evidence="1">
    <location>
        <begin position="71"/>
        <end position="93"/>
    </location>
</feature>
<organism evidence="3">
    <name type="scientific">Guillardia theta (strain CCMP2712)</name>
    <name type="common">Cryptophyte</name>
    <dbReference type="NCBI Taxonomy" id="905079"/>
    <lineage>
        <taxon>Eukaryota</taxon>
        <taxon>Cryptophyceae</taxon>
        <taxon>Pyrenomonadales</taxon>
        <taxon>Geminigeraceae</taxon>
        <taxon>Guillardia</taxon>
    </lineage>
</organism>
<dbReference type="GeneID" id="17311791"/>
<keyword evidence="5" id="KW-1185">Reference proteome</keyword>
<dbReference type="HOGENOM" id="CLU_2404208_0_0_1"/>
<feature type="compositionally biased region" description="Basic and acidic residues" evidence="1">
    <location>
        <begin position="77"/>
        <end position="93"/>
    </location>
</feature>
<evidence type="ECO:0000313" key="4">
    <source>
        <dbReference type="EnsemblProtists" id="EKX54756"/>
    </source>
</evidence>
<protein>
    <submittedName>
        <fullName evidence="3 4">Uncharacterized protein</fullName>
    </submittedName>
</protein>
<dbReference type="EMBL" id="JH992966">
    <property type="protein sequence ID" value="EKX54756.1"/>
    <property type="molecule type" value="Genomic_DNA"/>
</dbReference>
<dbReference type="OrthoDB" id="10446155at2759"/>
<proteinExistence type="predicted"/>
<dbReference type="RefSeq" id="XP_005841736.1">
    <property type="nucleotide sequence ID" value="XM_005841679.1"/>
</dbReference>
<name>L1K1N9_GUITC</name>
<evidence type="ECO:0000256" key="2">
    <source>
        <dbReference type="SAM" id="SignalP"/>
    </source>
</evidence>
<dbReference type="Proteomes" id="UP000011087">
    <property type="component" value="Unassembled WGS sequence"/>
</dbReference>